<keyword evidence="2" id="KW-1185">Reference proteome</keyword>
<proteinExistence type="predicted"/>
<evidence type="ECO:0000313" key="2">
    <source>
        <dbReference type="Proteomes" id="UP001153269"/>
    </source>
</evidence>
<evidence type="ECO:0000313" key="1">
    <source>
        <dbReference type="EMBL" id="CAB1434467.1"/>
    </source>
</evidence>
<accession>A0A9N7UMV4</accession>
<protein>
    <submittedName>
        <fullName evidence="1">Uncharacterized protein</fullName>
    </submittedName>
</protein>
<dbReference type="EMBL" id="CADEAL010001668">
    <property type="protein sequence ID" value="CAB1434467.1"/>
    <property type="molecule type" value="Genomic_DNA"/>
</dbReference>
<name>A0A9N7UMV4_PLEPL</name>
<reference evidence="1" key="1">
    <citation type="submission" date="2020-03" db="EMBL/GenBank/DDBJ databases">
        <authorList>
            <person name="Weist P."/>
        </authorList>
    </citation>
    <scope>NUCLEOTIDE SEQUENCE</scope>
</reference>
<gene>
    <name evidence="1" type="ORF">PLEPLA_LOCUS22512</name>
</gene>
<organism evidence="1 2">
    <name type="scientific">Pleuronectes platessa</name>
    <name type="common">European plaice</name>
    <dbReference type="NCBI Taxonomy" id="8262"/>
    <lineage>
        <taxon>Eukaryota</taxon>
        <taxon>Metazoa</taxon>
        <taxon>Chordata</taxon>
        <taxon>Craniata</taxon>
        <taxon>Vertebrata</taxon>
        <taxon>Euteleostomi</taxon>
        <taxon>Actinopterygii</taxon>
        <taxon>Neopterygii</taxon>
        <taxon>Teleostei</taxon>
        <taxon>Neoteleostei</taxon>
        <taxon>Acanthomorphata</taxon>
        <taxon>Carangaria</taxon>
        <taxon>Pleuronectiformes</taxon>
        <taxon>Pleuronectoidei</taxon>
        <taxon>Pleuronectidae</taxon>
        <taxon>Pleuronectes</taxon>
    </lineage>
</organism>
<sequence>METDTASSHRSNDSADDTGLCLGWKHDTSATVTIWHDSEQQAPSHSLLLIAPPSQPACSHTALPAERAALVNASDAAIMTAVLIQLDGKEHMDTLSKMWGNGLRAPASRTRDPLLRLPTSADSELPLSTRGADMNAGGDYPKGADVPEEQAADFLLHRAECAPGNGRFPDIRRLKIHTAH</sequence>
<dbReference type="Proteomes" id="UP001153269">
    <property type="component" value="Unassembled WGS sequence"/>
</dbReference>
<comment type="caution">
    <text evidence="1">The sequence shown here is derived from an EMBL/GenBank/DDBJ whole genome shotgun (WGS) entry which is preliminary data.</text>
</comment>
<dbReference type="AlphaFoldDB" id="A0A9N7UMV4"/>